<dbReference type="PROSITE" id="PS50835">
    <property type="entry name" value="IG_LIKE"/>
    <property type="match status" value="2"/>
</dbReference>
<dbReference type="InterPro" id="IPR013106">
    <property type="entry name" value="Ig_V-set"/>
</dbReference>
<dbReference type="GO" id="GO:0045957">
    <property type="term" value="P:negative regulation of complement activation, alternative pathway"/>
    <property type="evidence" value="ECO:0007669"/>
    <property type="project" value="TreeGrafter"/>
</dbReference>
<evidence type="ECO:0000259" key="1">
    <source>
        <dbReference type="PROSITE" id="PS50835"/>
    </source>
</evidence>
<dbReference type="InterPro" id="IPR013783">
    <property type="entry name" value="Ig-like_fold"/>
</dbReference>
<dbReference type="EMBL" id="VYXH01003211">
    <property type="protein sequence ID" value="NWQ88358.1"/>
    <property type="molecule type" value="Genomic_DNA"/>
</dbReference>
<dbReference type="PANTHER" id="PTHR15466">
    <property type="entry name" value="V-SET AND IMMUNOGLOBULIN DOMAIN CONTAINING 4"/>
    <property type="match status" value="1"/>
</dbReference>
<dbReference type="Proteomes" id="UP000574691">
    <property type="component" value="Unassembled WGS sequence"/>
</dbReference>
<feature type="non-terminal residue" evidence="2">
    <location>
        <position position="196"/>
    </location>
</feature>
<dbReference type="Pfam" id="PF13927">
    <property type="entry name" value="Ig_3"/>
    <property type="match status" value="1"/>
</dbReference>
<dbReference type="SMART" id="SM00409">
    <property type="entry name" value="IG"/>
    <property type="match status" value="2"/>
</dbReference>
<dbReference type="SMART" id="SM00406">
    <property type="entry name" value="IGv"/>
    <property type="match status" value="1"/>
</dbReference>
<sequence>ALLDLSGVHQVKGTWMGSATLPCTYTPSEGFTQQTLSWSVERDYSTSTIFRRDDSGDHILLSQFRDRVSVPKHSPGDASLLIENLEIPDSGHYTCQVIWRSENNSLITKEMTTMVKVVKVAVTKPVIRAGKLGLTVPAGARTSLTCVASGSPPISYRWFRSTPGGKAQLLSRQSELAWDNLQLSDTGKYYCEAENR</sequence>
<dbReference type="GO" id="GO:0032703">
    <property type="term" value="P:negative regulation of interleukin-2 production"/>
    <property type="evidence" value="ECO:0007669"/>
    <property type="project" value="InterPro"/>
</dbReference>
<dbReference type="GO" id="GO:0042130">
    <property type="term" value="P:negative regulation of T cell proliferation"/>
    <property type="evidence" value="ECO:0007669"/>
    <property type="project" value="InterPro"/>
</dbReference>
<feature type="domain" description="Ig-like" evidence="1">
    <location>
        <begin position="18"/>
        <end position="112"/>
    </location>
</feature>
<evidence type="ECO:0000313" key="2">
    <source>
        <dbReference type="EMBL" id="NWQ88358.1"/>
    </source>
</evidence>
<dbReference type="InterPro" id="IPR036179">
    <property type="entry name" value="Ig-like_dom_sf"/>
</dbReference>
<feature type="domain" description="Ig-like" evidence="1">
    <location>
        <begin position="125"/>
        <end position="196"/>
    </location>
</feature>
<evidence type="ECO:0000313" key="3">
    <source>
        <dbReference type="Proteomes" id="UP000574691"/>
    </source>
</evidence>
<dbReference type="InterPro" id="IPR007110">
    <property type="entry name" value="Ig-like_dom"/>
</dbReference>
<dbReference type="InterPro" id="IPR003599">
    <property type="entry name" value="Ig_sub"/>
</dbReference>
<dbReference type="SUPFAM" id="SSF48726">
    <property type="entry name" value="Immunoglobulin"/>
    <property type="match status" value="2"/>
</dbReference>
<dbReference type="Gene3D" id="2.60.40.10">
    <property type="entry name" value="Immunoglobulins"/>
    <property type="match status" value="2"/>
</dbReference>
<comment type="caution">
    <text evidence="2">The sequence shown here is derived from an EMBL/GenBank/DDBJ whole genome shotgun (WGS) entry which is preliminary data.</text>
</comment>
<dbReference type="Pfam" id="PF07686">
    <property type="entry name" value="V-set"/>
    <property type="match status" value="1"/>
</dbReference>
<dbReference type="PANTHER" id="PTHR15466:SF2">
    <property type="entry name" value="V-SET AND IMMUNOGLOBULIN DOMAIN-CONTAINING PROTEIN 4"/>
    <property type="match status" value="1"/>
</dbReference>
<protein>
    <submittedName>
        <fullName evidence="2">VSIG4 protein</fullName>
    </submittedName>
</protein>
<proteinExistence type="predicted"/>
<name>A0A7K4SRL3_9CHAR</name>
<gene>
    <name evidence="2" type="primary">Vsig4_1</name>
    <name evidence="2" type="ORF">BURBIS_R12149</name>
</gene>
<keyword evidence="3" id="KW-1185">Reference proteome</keyword>
<reference evidence="2 3" key="1">
    <citation type="submission" date="2019-09" db="EMBL/GenBank/DDBJ databases">
        <title>Bird 10,000 Genomes (B10K) Project - Family phase.</title>
        <authorList>
            <person name="Zhang G."/>
        </authorList>
    </citation>
    <scope>NUCLEOTIDE SEQUENCE [LARGE SCALE GENOMIC DNA]</scope>
    <source>
        <strain evidence="2">B10K-DU-001-64</strain>
        <tissue evidence="2">Muscle</tissue>
    </source>
</reference>
<dbReference type="GO" id="GO:0043031">
    <property type="term" value="P:negative regulation of macrophage activation"/>
    <property type="evidence" value="ECO:0007669"/>
    <property type="project" value="InterPro"/>
</dbReference>
<feature type="non-terminal residue" evidence="2">
    <location>
        <position position="1"/>
    </location>
</feature>
<dbReference type="GO" id="GO:0001851">
    <property type="term" value="F:complement component C3b binding"/>
    <property type="evidence" value="ECO:0007669"/>
    <property type="project" value="TreeGrafter"/>
</dbReference>
<dbReference type="AlphaFoldDB" id="A0A7K4SRL3"/>
<accession>A0A7K4SRL3</accession>
<organism evidence="2 3">
    <name type="scientific">Burhinus bistriatus</name>
    <dbReference type="NCBI Taxonomy" id="240201"/>
    <lineage>
        <taxon>Eukaryota</taxon>
        <taxon>Metazoa</taxon>
        <taxon>Chordata</taxon>
        <taxon>Craniata</taxon>
        <taxon>Vertebrata</taxon>
        <taxon>Euteleostomi</taxon>
        <taxon>Archelosauria</taxon>
        <taxon>Archosauria</taxon>
        <taxon>Dinosauria</taxon>
        <taxon>Saurischia</taxon>
        <taxon>Theropoda</taxon>
        <taxon>Coelurosauria</taxon>
        <taxon>Aves</taxon>
        <taxon>Neognathae</taxon>
        <taxon>Neoaves</taxon>
        <taxon>Charadriiformes</taxon>
        <taxon>Burhinidae</taxon>
        <taxon>Burhinus</taxon>
    </lineage>
</organism>
<dbReference type="InterPro" id="IPR039939">
    <property type="entry name" value="VSIG4"/>
</dbReference>